<keyword evidence="2" id="KW-1185">Reference proteome</keyword>
<sequence length="103" mass="11282">MEGNSYYLCARDVRAAAVANVGDCCNGTYRVWDFAIGRRCWRSAVANISDRRPPSLMLANRGAILLEEYSGYLMALSDICGSFALSSYELCPLKMRASASAIL</sequence>
<accession>A0A016RWF8</accession>
<name>A0A016RWF8_9BILA</name>
<evidence type="ECO:0000313" key="2">
    <source>
        <dbReference type="Proteomes" id="UP000024635"/>
    </source>
</evidence>
<proteinExistence type="predicted"/>
<gene>
    <name evidence="1" type="primary">Acey_s0355.g3328</name>
    <name evidence="1" type="ORF">Y032_0355g3328</name>
</gene>
<comment type="caution">
    <text evidence="1">The sequence shown here is derived from an EMBL/GenBank/DDBJ whole genome shotgun (WGS) entry which is preliminary data.</text>
</comment>
<evidence type="ECO:0000313" key="1">
    <source>
        <dbReference type="EMBL" id="EYB82621.1"/>
    </source>
</evidence>
<dbReference type="Proteomes" id="UP000024635">
    <property type="component" value="Unassembled WGS sequence"/>
</dbReference>
<dbReference type="AlphaFoldDB" id="A0A016RWF8"/>
<dbReference type="EMBL" id="JARK01001691">
    <property type="protein sequence ID" value="EYB82621.1"/>
    <property type="molecule type" value="Genomic_DNA"/>
</dbReference>
<reference evidence="2" key="1">
    <citation type="journal article" date="2015" name="Nat. Genet.">
        <title>The genome and transcriptome of the zoonotic hookworm Ancylostoma ceylanicum identify infection-specific gene families.</title>
        <authorList>
            <person name="Schwarz E.M."/>
            <person name="Hu Y."/>
            <person name="Antoshechkin I."/>
            <person name="Miller M.M."/>
            <person name="Sternberg P.W."/>
            <person name="Aroian R.V."/>
        </authorList>
    </citation>
    <scope>NUCLEOTIDE SEQUENCE</scope>
    <source>
        <strain evidence="2">HY135</strain>
    </source>
</reference>
<protein>
    <submittedName>
        <fullName evidence="1">Uncharacterized protein</fullName>
    </submittedName>
</protein>
<organism evidence="1 2">
    <name type="scientific">Ancylostoma ceylanicum</name>
    <dbReference type="NCBI Taxonomy" id="53326"/>
    <lineage>
        <taxon>Eukaryota</taxon>
        <taxon>Metazoa</taxon>
        <taxon>Ecdysozoa</taxon>
        <taxon>Nematoda</taxon>
        <taxon>Chromadorea</taxon>
        <taxon>Rhabditida</taxon>
        <taxon>Rhabditina</taxon>
        <taxon>Rhabditomorpha</taxon>
        <taxon>Strongyloidea</taxon>
        <taxon>Ancylostomatidae</taxon>
        <taxon>Ancylostomatinae</taxon>
        <taxon>Ancylostoma</taxon>
    </lineage>
</organism>